<sequence>MKLLTKCLWLFVLFPLSLFAQDIVTGTVTEAASGLPIPGANILIKGTANGTSTDFDGNFSISLNSGDVVVVTYVGFQKQEITYTGQSNLSFVMKEDAAKLNEVIIVGYGTTTMKSSTGALTAVTEKDFNQGNIATPENLLSGRVAGLSINTSGAPGSGSDIRIRGGASLSASNQPLIVIDGLPIDNDAVGGARSILSTINPSDIESFTVLKDAASTAVYGSRASNGVIIITTKKGGKKFKAEFNTQVGYNTLAKTIDVFSADEFRALVAEQRPQDVGLLGDANTDWQDEIYENQVTFDSNLSLNGSLFKNTLPVRFSARFTDRPGLRKTSEFQSNAYSLRVNPSLFDDHLKVSLNANLTLEDNRFSPGVEGGALRFDPTQPIYQEGSAYGGFFEFTDANGDPLANVARNPVAELMQTRNVSEVTRYFGNVVLDYKFHFAPEFSALLNLGYDKSTGKGTFMRPEESALGVRIVNDEGETVLLGNSSAYENERTNQQFNFQLRYDKTINDFTLGVQGVYNYQKFESQSFSTGEQNDPNTLIVPTTNIDPEVVLLTYIGKGEVSYKDKYFLSASVTRDGTSRFSPDERFGTFPSVSAGWTISDDFFAESEKFNFLKLRASYGVTGQQNIGQSLLFTSRFALGEPNSQYQFGDGSIPIAQPQFRNELLKWEETKQTNIGLDYGFFNNRISGSVEVYKNISEDLLSFVPIADGSNFSNQGFLNIGSFSSKGLEFTINSDIIQQEDLNWNVNFNAAFLDREIEDLAFGLDIETTGIAGGTGGNIGLQREGFAPGSFYVYKQVYDASGNPIEGAFVDLNGDGLIDNNDRFISKNPDPDVLLGFSSTVNYKGFDLSVFLRASLGNYVYNNVSSNNAYYNNLNSNGFLANIPTSVLETNFTQSTDEIIRSDIYLEDASFLRMDNATLGYTIQLDDTKWGDSLRIWTGVQNAFVITDYSGLDPEVGASGVDNTIFPRARVYQFGANYKF</sequence>
<dbReference type="Gene3D" id="2.170.130.10">
    <property type="entry name" value="TonB-dependent receptor, plug domain"/>
    <property type="match status" value="1"/>
</dbReference>
<feature type="chain" id="PRO_5002660503" evidence="10">
    <location>
        <begin position="21"/>
        <end position="979"/>
    </location>
</feature>
<evidence type="ECO:0000313" key="13">
    <source>
        <dbReference type="EMBL" id="EAP88102.1"/>
    </source>
</evidence>
<dbReference type="GeneID" id="89452805"/>
<dbReference type="Pfam" id="PF00593">
    <property type="entry name" value="TonB_dep_Rec_b-barrel"/>
    <property type="match status" value="1"/>
</dbReference>
<dbReference type="GO" id="GO:0009279">
    <property type="term" value="C:cell outer membrane"/>
    <property type="evidence" value="ECO:0007669"/>
    <property type="project" value="UniProtKB-SubCell"/>
</dbReference>
<evidence type="ECO:0000256" key="3">
    <source>
        <dbReference type="ARBA" id="ARBA00022452"/>
    </source>
</evidence>
<dbReference type="PROSITE" id="PS52016">
    <property type="entry name" value="TONB_DEPENDENT_REC_3"/>
    <property type="match status" value="1"/>
</dbReference>
<proteinExistence type="inferred from homology"/>
<accession>A3U785</accession>
<dbReference type="NCBIfam" id="TIGR04057">
    <property type="entry name" value="SusC_RagA_signa"/>
    <property type="match status" value="1"/>
</dbReference>
<dbReference type="InterPro" id="IPR039426">
    <property type="entry name" value="TonB-dep_rcpt-like"/>
</dbReference>
<evidence type="ECO:0000256" key="6">
    <source>
        <dbReference type="ARBA" id="ARBA00023136"/>
    </source>
</evidence>
<keyword evidence="7 8" id="KW-0998">Cell outer membrane</keyword>
<evidence type="ECO:0000256" key="4">
    <source>
        <dbReference type="ARBA" id="ARBA00022692"/>
    </source>
</evidence>
<evidence type="ECO:0000256" key="9">
    <source>
        <dbReference type="RuleBase" id="RU003357"/>
    </source>
</evidence>
<evidence type="ECO:0000256" key="5">
    <source>
        <dbReference type="ARBA" id="ARBA00023077"/>
    </source>
</evidence>
<dbReference type="NCBIfam" id="TIGR04056">
    <property type="entry name" value="OMP_RagA_SusC"/>
    <property type="match status" value="1"/>
</dbReference>
<evidence type="ECO:0000259" key="11">
    <source>
        <dbReference type="Pfam" id="PF00593"/>
    </source>
</evidence>
<feature type="signal peptide" evidence="10">
    <location>
        <begin position="1"/>
        <end position="20"/>
    </location>
</feature>
<dbReference type="InterPro" id="IPR023997">
    <property type="entry name" value="TonB-dep_OMP_SusC/RagA_CS"/>
</dbReference>
<dbReference type="SUPFAM" id="SSF56935">
    <property type="entry name" value="Porins"/>
    <property type="match status" value="1"/>
</dbReference>
<keyword evidence="14" id="KW-1185">Reference proteome</keyword>
<dbReference type="InterPro" id="IPR008969">
    <property type="entry name" value="CarboxyPept-like_regulatory"/>
</dbReference>
<dbReference type="Proteomes" id="UP000002297">
    <property type="component" value="Chromosome"/>
</dbReference>
<reference evidence="13 14" key="1">
    <citation type="journal article" date="2010" name="J. Bacteriol.">
        <title>The complete genome sequence of Croceibacter atlanticus HTCC2559T.</title>
        <authorList>
            <person name="Oh H.M."/>
            <person name="Kang I."/>
            <person name="Ferriera S."/>
            <person name="Giovannoni S.J."/>
            <person name="Cho J.C."/>
        </authorList>
    </citation>
    <scope>NUCLEOTIDE SEQUENCE [LARGE SCALE GENOMIC DNA]</scope>
    <source>
        <strain evidence="14">ATCC BAA-628 / HTCC2559 / KCTC 12090</strain>
    </source>
</reference>
<comment type="similarity">
    <text evidence="8 9">Belongs to the TonB-dependent receptor family.</text>
</comment>
<dbReference type="HOGENOM" id="CLU_004317_0_2_10"/>
<dbReference type="InterPro" id="IPR036942">
    <property type="entry name" value="Beta-barrel_TonB_sf"/>
</dbReference>
<dbReference type="InterPro" id="IPR037066">
    <property type="entry name" value="Plug_dom_sf"/>
</dbReference>
<keyword evidence="3 8" id="KW-1134">Transmembrane beta strand</keyword>
<protein>
    <submittedName>
        <fullName evidence="13">Uncharacterized protein</fullName>
    </submittedName>
</protein>
<comment type="subcellular location">
    <subcellularLocation>
        <location evidence="1 8">Cell outer membrane</location>
        <topology evidence="1 8">Multi-pass membrane protein</topology>
    </subcellularLocation>
</comment>
<dbReference type="eggNOG" id="COG4206">
    <property type="taxonomic scope" value="Bacteria"/>
</dbReference>
<evidence type="ECO:0000313" key="14">
    <source>
        <dbReference type="Proteomes" id="UP000002297"/>
    </source>
</evidence>
<keyword evidence="5 9" id="KW-0798">TonB box</keyword>
<dbReference type="InterPro" id="IPR012910">
    <property type="entry name" value="Plug_dom"/>
</dbReference>
<dbReference type="Pfam" id="PF13715">
    <property type="entry name" value="CarbopepD_reg_2"/>
    <property type="match status" value="1"/>
</dbReference>
<evidence type="ECO:0000259" key="12">
    <source>
        <dbReference type="Pfam" id="PF07715"/>
    </source>
</evidence>
<evidence type="ECO:0000256" key="10">
    <source>
        <dbReference type="SAM" id="SignalP"/>
    </source>
</evidence>
<dbReference type="OrthoDB" id="9768177at2"/>
<evidence type="ECO:0000256" key="1">
    <source>
        <dbReference type="ARBA" id="ARBA00004571"/>
    </source>
</evidence>
<keyword evidence="2 8" id="KW-0813">Transport</keyword>
<dbReference type="InterPro" id="IPR000531">
    <property type="entry name" value="Beta-barrel_TonB"/>
</dbReference>
<keyword evidence="10" id="KW-0732">Signal</keyword>
<name>A3U785_CROAH</name>
<dbReference type="Pfam" id="PF07715">
    <property type="entry name" value="Plug"/>
    <property type="match status" value="1"/>
</dbReference>
<dbReference type="AlphaFoldDB" id="A3U785"/>
<dbReference type="Gene3D" id="2.40.170.20">
    <property type="entry name" value="TonB-dependent receptor, beta-barrel domain"/>
    <property type="match status" value="1"/>
</dbReference>
<feature type="domain" description="TonB-dependent receptor plug" evidence="12">
    <location>
        <begin position="114"/>
        <end position="227"/>
    </location>
</feature>
<dbReference type="EMBL" id="CP002046">
    <property type="protein sequence ID" value="EAP88102.1"/>
    <property type="molecule type" value="Genomic_DNA"/>
</dbReference>
<evidence type="ECO:0000256" key="2">
    <source>
        <dbReference type="ARBA" id="ARBA00022448"/>
    </source>
</evidence>
<dbReference type="KEGG" id="cat:CA2559_05065"/>
<keyword evidence="4 8" id="KW-0812">Transmembrane</keyword>
<organism evidence="13 14">
    <name type="scientific">Croceibacter atlanticus (strain ATCC BAA-628 / JCM 21780 / CIP 108009 / IAM 15332 / KCTC 12090 / HTCC2559)</name>
    <dbReference type="NCBI Taxonomy" id="216432"/>
    <lineage>
        <taxon>Bacteria</taxon>
        <taxon>Pseudomonadati</taxon>
        <taxon>Bacteroidota</taxon>
        <taxon>Flavobacteriia</taxon>
        <taxon>Flavobacteriales</taxon>
        <taxon>Flavobacteriaceae</taxon>
        <taxon>Croceibacter</taxon>
    </lineage>
</organism>
<keyword evidence="6 8" id="KW-0472">Membrane</keyword>
<gene>
    <name evidence="13" type="ordered locus">CA2559_05065</name>
</gene>
<feature type="domain" description="TonB-dependent receptor-like beta-barrel" evidence="11">
    <location>
        <begin position="395"/>
        <end position="752"/>
    </location>
</feature>
<evidence type="ECO:0000256" key="7">
    <source>
        <dbReference type="ARBA" id="ARBA00023237"/>
    </source>
</evidence>
<evidence type="ECO:0000256" key="8">
    <source>
        <dbReference type="PROSITE-ProRule" id="PRU01360"/>
    </source>
</evidence>
<dbReference type="Gene3D" id="2.60.40.1120">
    <property type="entry name" value="Carboxypeptidase-like, regulatory domain"/>
    <property type="match status" value="1"/>
</dbReference>
<dbReference type="SUPFAM" id="SSF49464">
    <property type="entry name" value="Carboxypeptidase regulatory domain-like"/>
    <property type="match status" value="1"/>
</dbReference>
<dbReference type="InterPro" id="IPR023996">
    <property type="entry name" value="TonB-dep_OMP_SusC/RagA"/>
</dbReference>
<dbReference type="RefSeq" id="WP_013186778.1">
    <property type="nucleotide sequence ID" value="NC_014230.1"/>
</dbReference>
<dbReference type="STRING" id="216432.CA2559_05065"/>